<dbReference type="OrthoDB" id="53538at2759"/>
<organism evidence="3 4">
    <name type="scientific">Fragilariopsis cylindrus CCMP1102</name>
    <dbReference type="NCBI Taxonomy" id="635003"/>
    <lineage>
        <taxon>Eukaryota</taxon>
        <taxon>Sar</taxon>
        <taxon>Stramenopiles</taxon>
        <taxon>Ochrophyta</taxon>
        <taxon>Bacillariophyta</taxon>
        <taxon>Bacillariophyceae</taxon>
        <taxon>Bacillariophycidae</taxon>
        <taxon>Bacillariales</taxon>
        <taxon>Bacillariaceae</taxon>
        <taxon>Fragilariopsis</taxon>
    </lineage>
</organism>
<evidence type="ECO:0000256" key="2">
    <source>
        <dbReference type="SAM" id="Phobius"/>
    </source>
</evidence>
<evidence type="ECO:0000256" key="1">
    <source>
        <dbReference type="SAM" id="MobiDB-lite"/>
    </source>
</evidence>
<keyword evidence="2" id="KW-0812">Transmembrane</keyword>
<feature type="transmembrane region" description="Helical" evidence="2">
    <location>
        <begin position="43"/>
        <end position="61"/>
    </location>
</feature>
<keyword evidence="4" id="KW-1185">Reference proteome</keyword>
<keyword evidence="2" id="KW-1133">Transmembrane helix</keyword>
<gene>
    <name evidence="3" type="ORF">FRACYDRAFT_249506</name>
</gene>
<dbReference type="AlphaFoldDB" id="A0A1E7ES39"/>
<name>A0A1E7ES39_9STRA</name>
<dbReference type="Proteomes" id="UP000095751">
    <property type="component" value="Unassembled WGS sequence"/>
</dbReference>
<dbReference type="InParanoid" id="A0A1E7ES39"/>
<reference evidence="3 4" key="1">
    <citation type="submission" date="2016-09" db="EMBL/GenBank/DDBJ databases">
        <title>Extensive genetic diversity and differential bi-allelic expression allows diatom success in the polar Southern Ocean.</title>
        <authorList>
            <consortium name="DOE Joint Genome Institute"/>
            <person name="Mock T."/>
            <person name="Otillar R.P."/>
            <person name="Strauss J."/>
            <person name="Dupont C."/>
            <person name="Frickenhaus S."/>
            <person name="Maumus F."/>
            <person name="Mcmullan M."/>
            <person name="Sanges R."/>
            <person name="Schmutz J."/>
            <person name="Toseland A."/>
            <person name="Valas R."/>
            <person name="Veluchamy A."/>
            <person name="Ward B.J."/>
            <person name="Allen A."/>
            <person name="Barry K."/>
            <person name="Falciatore A."/>
            <person name="Ferrante M."/>
            <person name="Fortunato A.E."/>
            <person name="Gloeckner G."/>
            <person name="Gruber A."/>
            <person name="Hipkin R."/>
            <person name="Janech M."/>
            <person name="Kroth P."/>
            <person name="Leese F."/>
            <person name="Lindquist E."/>
            <person name="Lyon B.R."/>
            <person name="Martin J."/>
            <person name="Mayer C."/>
            <person name="Parker M."/>
            <person name="Quesneville H."/>
            <person name="Raymond J."/>
            <person name="Uhlig C."/>
            <person name="Valentin K.U."/>
            <person name="Worden A.Z."/>
            <person name="Armbrust E.V."/>
            <person name="Bowler C."/>
            <person name="Green B."/>
            <person name="Moulton V."/>
            <person name="Van Oosterhout C."/>
            <person name="Grigoriev I."/>
        </authorList>
    </citation>
    <scope>NUCLEOTIDE SEQUENCE [LARGE SCALE GENOMIC DNA]</scope>
    <source>
        <strain evidence="3 4">CCMP1102</strain>
    </source>
</reference>
<proteinExistence type="predicted"/>
<evidence type="ECO:0000313" key="3">
    <source>
        <dbReference type="EMBL" id="OEU08614.1"/>
    </source>
</evidence>
<protein>
    <submittedName>
        <fullName evidence="3">Uncharacterized protein</fullName>
    </submittedName>
</protein>
<accession>A0A1E7ES39</accession>
<keyword evidence="2" id="KW-0472">Membrane</keyword>
<evidence type="ECO:0000313" key="4">
    <source>
        <dbReference type="Proteomes" id="UP000095751"/>
    </source>
</evidence>
<sequence length="574" mass="64340">MERTPHVATATAAAAPPHYQRRISELQQRPNEKNKKNGNLRPLLLLVGMIIGIVLTIKYYSVAPLVYDTSKTSTTADTVIRKEGLPSSASLDPRESNQHSEPLAVVTLSKSTPTSVRISTTNKDLMNSSTNTRLDPYDAVSDSLPDSVSGLPVQQLLPTMILPVNGNYSSYVNSDITNITHVPSKTRIEVHLHKSSSRRCQNPFLRGRLSGWSLSSIDFEFEDNYTDVLVGVYDLSSVPVSGTYYLEIIILLCERYSEEYVRDTTQNLANVCLETPVGGAHRITQTNASVQIQLQIEDEENFNSPLVAPNQHRRRLLLDESSGPKGRWLHKSLVETNTHTNNPRDDSNTGNNNLKQPKTNATIPLYTRYIPLECLRCFHWNTAIEEKGGKGCHSCVLASGVSQFKQYTYRWSDGPHEILNRPGIRRVLETYSRQNNTTNSRIEEPHQLTMRDMTTVVEMFKSAVASPKNRLEKILLRSAHPNALGFTFYKCPAGDYRTVPNAKMATSLLKEIVETHAIDEDGKEVLSLVDTSFLIDPVWDSAEDMSHYGDEAGLVEAKYILWKILSEGYGHHVE</sequence>
<feature type="compositionally biased region" description="Polar residues" evidence="1">
    <location>
        <begin position="348"/>
        <end position="359"/>
    </location>
</feature>
<feature type="region of interest" description="Disordered" evidence="1">
    <location>
        <begin position="335"/>
        <end position="359"/>
    </location>
</feature>
<dbReference type="EMBL" id="KV784379">
    <property type="protein sequence ID" value="OEU08614.1"/>
    <property type="molecule type" value="Genomic_DNA"/>
</dbReference>
<dbReference type="KEGG" id="fcy:FRACYDRAFT_249506"/>